<proteinExistence type="predicted"/>
<dbReference type="AlphaFoldDB" id="A0A1Z4JGE5"/>
<organism evidence="2 3">
    <name type="scientific">Leptolyngbya boryana NIES-2135</name>
    <dbReference type="NCBI Taxonomy" id="1973484"/>
    <lineage>
        <taxon>Bacteria</taxon>
        <taxon>Bacillati</taxon>
        <taxon>Cyanobacteriota</taxon>
        <taxon>Cyanophyceae</taxon>
        <taxon>Leptolyngbyales</taxon>
        <taxon>Leptolyngbyaceae</taxon>
        <taxon>Leptolyngbya group</taxon>
        <taxon>Leptolyngbya</taxon>
    </lineage>
</organism>
<evidence type="ECO:0000313" key="3">
    <source>
        <dbReference type="Proteomes" id="UP000217895"/>
    </source>
</evidence>
<sequence length="97" mass="11264">MKTYNFEFLQDTFDEQQKVIENATGCLTFLSQVRDTQRRQILAAQNEIGRLQYKLEEALAENTQLKNELFKAELKIQVLTEPSAIGKLKSWIGTLKR</sequence>
<evidence type="ECO:0000313" key="2">
    <source>
        <dbReference type="EMBL" id="BAY55832.1"/>
    </source>
</evidence>
<dbReference type="EMBL" id="AP018203">
    <property type="protein sequence ID" value="BAY55832.1"/>
    <property type="molecule type" value="Genomic_DNA"/>
</dbReference>
<keyword evidence="3" id="KW-1185">Reference proteome</keyword>
<keyword evidence="1" id="KW-0175">Coiled coil</keyword>
<feature type="coiled-coil region" evidence="1">
    <location>
        <begin position="41"/>
        <end position="75"/>
    </location>
</feature>
<dbReference type="Proteomes" id="UP000217895">
    <property type="component" value="Chromosome"/>
</dbReference>
<reference evidence="2 3" key="1">
    <citation type="submission" date="2017-06" db="EMBL/GenBank/DDBJ databases">
        <title>Genome sequencing of cyanobaciteial culture collection at National Institute for Environmental Studies (NIES).</title>
        <authorList>
            <person name="Hirose Y."/>
            <person name="Shimura Y."/>
            <person name="Fujisawa T."/>
            <person name="Nakamura Y."/>
            <person name="Kawachi M."/>
        </authorList>
    </citation>
    <scope>NUCLEOTIDE SEQUENCE [LARGE SCALE GENOMIC DNA]</scope>
    <source>
        <strain evidence="2 3">NIES-2135</strain>
    </source>
</reference>
<accession>A0A1Z4JGE5</accession>
<protein>
    <submittedName>
        <fullName evidence="2">Uncharacterized protein</fullName>
    </submittedName>
</protein>
<gene>
    <name evidence="2" type="ORF">NIES2135_26560</name>
</gene>
<evidence type="ECO:0000256" key="1">
    <source>
        <dbReference type="SAM" id="Coils"/>
    </source>
</evidence>
<name>A0A1Z4JGE5_LEPBY</name>